<protein>
    <submittedName>
        <fullName evidence="2">Uncharacterized protein</fullName>
    </submittedName>
</protein>
<organism evidence="2 3">
    <name type="scientific">Tistrella bauzanensis</name>
    <dbReference type="NCBI Taxonomy" id="657419"/>
    <lineage>
        <taxon>Bacteria</taxon>
        <taxon>Pseudomonadati</taxon>
        <taxon>Pseudomonadota</taxon>
        <taxon>Alphaproteobacteria</taxon>
        <taxon>Geminicoccales</taxon>
        <taxon>Geminicoccaceae</taxon>
        <taxon>Tistrella</taxon>
    </lineage>
</organism>
<dbReference type="EMBL" id="BMDZ01000032">
    <property type="protein sequence ID" value="GGB44982.1"/>
    <property type="molecule type" value="Genomic_DNA"/>
</dbReference>
<feature type="region of interest" description="Disordered" evidence="1">
    <location>
        <begin position="36"/>
        <end position="78"/>
    </location>
</feature>
<name>A0ABQ1IK07_9PROT</name>
<reference evidence="3" key="1">
    <citation type="journal article" date="2019" name="Int. J. Syst. Evol. Microbiol.">
        <title>The Global Catalogue of Microorganisms (GCM) 10K type strain sequencing project: providing services to taxonomists for standard genome sequencing and annotation.</title>
        <authorList>
            <consortium name="The Broad Institute Genomics Platform"/>
            <consortium name="The Broad Institute Genome Sequencing Center for Infectious Disease"/>
            <person name="Wu L."/>
            <person name="Ma J."/>
        </authorList>
    </citation>
    <scope>NUCLEOTIDE SEQUENCE [LARGE SCALE GENOMIC DNA]</scope>
    <source>
        <strain evidence="3">CGMCC 1.10188</strain>
    </source>
</reference>
<comment type="caution">
    <text evidence="2">The sequence shown here is derived from an EMBL/GenBank/DDBJ whole genome shotgun (WGS) entry which is preliminary data.</text>
</comment>
<feature type="compositionally biased region" description="Basic and acidic residues" evidence="1">
    <location>
        <begin position="42"/>
        <end position="58"/>
    </location>
</feature>
<gene>
    <name evidence="2" type="ORF">GCM10011505_27860</name>
</gene>
<evidence type="ECO:0000313" key="3">
    <source>
        <dbReference type="Proteomes" id="UP000603352"/>
    </source>
</evidence>
<keyword evidence="3" id="KW-1185">Reference proteome</keyword>
<evidence type="ECO:0000256" key="1">
    <source>
        <dbReference type="SAM" id="MobiDB-lite"/>
    </source>
</evidence>
<sequence length="78" mass="8451">MAVTTLSTDRSLLGPKEVPVALGIARRCWYEKGDTAVNAGRNARDSRNAQDYGVRDYGARTGSGRCRGPDPPTEVLQE</sequence>
<dbReference type="Proteomes" id="UP000603352">
    <property type="component" value="Unassembled WGS sequence"/>
</dbReference>
<proteinExistence type="predicted"/>
<accession>A0ABQ1IK07</accession>
<evidence type="ECO:0000313" key="2">
    <source>
        <dbReference type="EMBL" id="GGB44982.1"/>
    </source>
</evidence>